<sequence length="53" mass="5984">MQIVHININQPVKKITNKIVDLFTKEAVTLKAIHNHLMGNNKDKAPQFTGFIA</sequence>
<dbReference type="Proteomes" id="UP001500742">
    <property type="component" value="Unassembled WGS sequence"/>
</dbReference>
<gene>
    <name evidence="1" type="ORF">GCM10022210_44780</name>
</gene>
<name>A0ABP7QSB9_9SPHI</name>
<evidence type="ECO:0000313" key="2">
    <source>
        <dbReference type="Proteomes" id="UP001500742"/>
    </source>
</evidence>
<comment type="caution">
    <text evidence="1">The sequence shown here is derived from an EMBL/GenBank/DDBJ whole genome shotgun (WGS) entry which is preliminary data.</text>
</comment>
<protein>
    <submittedName>
        <fullName evidence="1">Uncharacterized protein</fullName>
    </submittedName>
</protein>
<keyword evidence="2" id="KW-1185">Reference proteome</keyword>
<dbReference type="RefSeq" id="WP_259089803.1">
    <property type="nucleotide sequence ID" value="NZ_BAAAZC010000029.1"/>
</dbReference>
<proteinExistence type="predicted"/>
<dbReference type="EMBL" id="BAAAZC010000029">
    <property type="protein sequence ID" value="GAA3987228.1"/>
    <property type="molecule type" value="Genomic_DNA"/>
</dbReference>
<reference evidence="2" key="1">
    <citation type="journal article" date="2019" name="Int. J. Syst. Evol. Microbiol.">
        <title>The Global Catalogue of Microorganisms (GCM) 10K type strain sequencing project: providing services to taxonomists for standard genome sequencing and annotation.</title>
        <authorList>
            <consortium name="The Broad Institute Genomics Platform"/>
            <consortium name="The Broad Institute Genome Sequencing Center for Infectious Disease"/>
            <person name="Wu L."/>
            <person name="Ma J."/>
        </authorList>
    </citation>
    <scope>NUCLEOTIDE SEQUENCE [LARGE SCALE GENOMIC DNA]</scope>
    <source>
        <strain evidence="2">JCM 16601</strain>
    </source>
</reference>
<accession>A0ABP7QSB9</accession>
<organism evidence="1 2">
    <name type="scientific">Mucilaginibacter dorajii</name>
    <dbReference type="NCBI Taxonomy" id="692994"/>
    <lineage>
        <taxon>Bacteria</taxon>
        <taxon>Pseudomonadati</taxon>
        <taxon>Bacteroidota</taxon>
        <taxon>Sphingobacteriia</taxon>
        <taxon>Sphingobacteriales</taxon>
        <taxon>Sphingobacteriaceae</taxon>
        <taxon>Mucilaginibacter</taxon>
    </lineage>
</organism>
<evidence type="ECO:0000313" key="1">
    <source>
        <dbReference type="EMBL" id="GAA3987228.1"/>
    </source>
</evidence>